<feature type="domain" description="PPM-type phosphatase" evidence="2">
    <location>
        <begin position="82"/>
        <end position="344"/>
    </location>
</feature>
<dbReference type="GO" id="GO:0046872">
    <property type="term" value="F:metal ion binding"/>
    <property type="evidence" value="ECO:0007669"/>
    <property type="project" value="UniProtKB-UniRule"/>
</dbReference>
<keyword evidence="1" id="KW-0460">Magnesium</keyword>
<comment type="catalytic activity">
    <reaction evidence="1">
        <text>O-phospho-L-threonyl-[protein] + H2O = L-threonyl-[protein] + phosphate</text>
        <dbReference type="Rhea" id="RHEA:47004"/>
        <dbReference type="Rhea" id="RHEA-COMP:11060"/>
        <dbReference type="Rhea" id="RHEA-COMP:11605"/>
        <dbReference type="ChEBI" id="CHEBI:15377"/>
        <dbReference type="ChEBI" id="CHEBI:30013"/>
        <dbReference type="ChEBI" id="CHEBI:43474"/>
        <dbReference type="ChEBI" id="CHEBI:61977"/>
        <dbReference type="EC" id="3.1.3.16"/>
    </reaction>
</comment>
<dbReference type="PANTHER" id="PTHR12320:SF1">
    <property type="entry name" value="PROTEIN PHOSPHATASE PTC7 HOMOLOG"/>
    <property type="match status" value="1"/>
</dbReference>
<evidence type="ECO:0000256" key="1">
    <source>
        <dbReference type="RuleBase" id="RU366020"/>
    </source>
</evidence>
<dbReference type="EMBL" id="CDQK01000006">
    <property type="protein sequence ID" value="CEP24690.1"/>
    <property type="molecule type" value="Genomic_DNA"/>
</dbReference>
<name>A0A0H5C8L2_CYBJN</name>
<keyword evidence="1 3" id="KW-0378">Hydrolase</keyword>
<comment type="catalytic activity">
    <reaction evidence="1">
        <text>O-phospho-L-seryl-[protein] + H2O = L-seryl-[protein] + phosphate</text>
        <dbReference type="Rhea" id="RHEA:20629"/>
        <dbReference type="Rhea" id="RHEA-COMP:9863"/>
        <dbReference type="Rhea" id="RHEA-COMP:11604"/>
        <dbReference type="ChEBI" id="CHEBI:15377"/>
        <dbReference type="ChEBI" id="CHEBI:29999"/>
        <dbReference type="ChEBI" id="CHEBI:43474"/>
        <dbReference type="ChEBI" id="CHEBI:83421"/>
        <dbReference type="EC" id="3.1.3.16"/>
    </reaction>
</comment>
<dbReference type="SMART" id="SM00332">
    <property type="entry name" value="PP2Cc"/>
    <property type="match status" value="1"/>
</dbReference>
<dbReference type="PROSITE" id="PS51746">
    <property type="entry name" value="PPM_2"/>
    <property type="match status" value="1"/>
</dbReference>
<dbReference type="CDD" id="cd00143">
    <property type="entry name" value="PP2Cc"/>
    <property type="match status" value="1"/>
</dbReference>
<keyword evidence="1" id="KW-0904">Protein phosphatase</keyword>
<keyword evidence="1" id="KW-0464">Manganese</keyword>
<comment type="cofactor">
    <cofactor evidence="1">
        <name>Mg(2+)</name>
        <dbReference type="ChEBI" id="CHEBI:18420"/>
    </cofactor>
</comment>
<dbReference type="AlphaFoldDB" id="A0A0H5C8L2"/>
<accession>A0A0H5C8L2</accession>
<dbReference type="InterPro" id="IPR036457">
    <property type="entry name" value="PPM-type-like_dom_sf"/>
</dbReference>
<dbReference type="InterPro" id="IPR039123">
    <property type="entry name" value="PPTC7"/>
</dbReference>
<dbReference type="SMART" id="SM00331">
    <property type="entry name" value="PP2C_SIG"/>
    <property type="match status" value="1"/>
</dbReference>
<evidence type="ECO:0000313" key="3">
    <source>
        <dbReference type="EMBL" id="CEP24690.1"/>
    </source>
</evidence>
<dbReference type="GO" id="GO:0004722">
    <property type="term" value="F:protein serine/threonine phosphatase activity"/>
    <property type="evidence" value="ECO:0007669"/>
    <property type="project" value="UniProtKB-EC"/>
</dbReference>
<dbReference type="EC" id="3.1.3.16" evidence="1"/>
<comment type="cofactor">
    <cofactor evidence="1">
        <name>Mn(2+)</name>
        <dbReference type="ChEBI" id="CHEBI:29035"/>
    </cofactor>
</comment>
<sequence length="348" mass="39038">MLKGHKSTGGVLNSFWGFMKKSQPQAQKINKTVTNPTRVSATQFQTPDRFKFLYSYASYVHHGPVRKPVVNSLMDLTDSNSNISLLPKRRLYGNPFDTLSIKNGDDAMIVSPNLLGVADGVSGWSGEHADSGLFARSFLENISKTFTELSHQNADDLSRITEADLRDRLDLSYKESLAVMERDKYKGSSTLMVAMIIDSELKILNIGDSRIFIIRDGQIAWTNREQYIADLCPEQVGTTAKVKLPSQVVEFSDFHLEEDDLLMLCSDGITDNLYEDELLEFINSHLNKDHTNLGEVCHKLMIKAKSVAFDNYCVSPYVEKINEIGNNFITGGKLDDISVCLARVVMNY</sequence>
<proteinExistence type="inferred from homology"/>
<keyword evidence="1" id="KW-0479">Metal-binding</keyword>
<protein>
    <recommendedName>
        <fullName evidence="1">Protein phosphatase</fullName>
        <ecNumber evidence="1">3.1.3.16</ecNumber>
    </recommendedName>
</protein>
<dbReference type="Gene3D" id="3.60.40.10">
    <property type="entry name" value="PPM-type phosphatase domain"/>
    <property type="match status" value="1"/>
</dbReference>
<dbReference type="SUPFAM" id="SSF81606">
    <property type="entry name" value="PP2C-like"/>
    <property type="match status" value="1"/>
</dbReference>
<dbReference type="InterPro" id="IPR001932">
    <property type="entry name" value="PPM-type_phosphatase-like_dom"/>
</dbReference>
<comment type="similarity">
    <text evidence="1">Belongs to the PP2C family.</text>
</comment>
<reference evidence="4" key="1">
    <citation type="journal article" date="2015" name="J. Biotechnol.">
        <title>The structure of the Cyberlindnera jadinii genome and its relation to Candida utilis analyzed by the occurrence of single nucleotide polymorphisms.</title>
        <authorList>
            <person name="Rupp O."/>
            <person name="Brinkrolf K."/>
            <person name="Buerth C."/>
            <person name="Kunigo M."/>
            <person name="Schneider J."/>
            <person name="Jaenicke S."/>
            <person name="Goesmann A."/>
            <person name="Puehler A."/>
            <person name="Jaeger K.-E."/>
            <person name="Ernst J.F."/>
        </authorList>
    </citation>
    <scope>NUCLEOTIDE SEQUENCE [LARGE SCALE GENOMIC DNA]</scope>
    <source>
        <strain evidence="4">ATCC 18201 / CBS 1600 / BCRC 20928 / JCM 3617 / NBRC 0987 / NRRL Y-1542</strain>
    </source>
</reference>
<evidence type="ECO:0000259" key="2">
    <source>
        <dbReference type="PROSITE" id="PS51746"/>
    </source>
</evidence>
<gene>
    <name evidence="3" type="ORF">BN1211_5578</name>
</gene>
<organism evidence="3 4">
    <name type="scientific">Cyberlindnera jadinii (strain ATCC 18201 / CBS 1600 / BCRC 20928 / JCM 3617 / NBRC 0987 / NRRL Y-1542)</name>
    <name type="common">Torula yeast</name>
    <name type="synonym">Candida utilis</name>
    <dbReference type="NCBI Taxonomy" id="983966"/>
    <lineage>
        <taxon>Eukaryota</taxon>
        <taxon>Fungi</taxon>
        <taxon>Dikarya</taxon>
        <taxon>Ascomycota</taxon>
        <taxon>Saccharomycotina</taxon>
        <taxon>Saccharomycetes</taxon>
        <taxon>Phaffomycetales</taxon>
        <taxon>Phaffomycetaceae</taxon>
        <taxon>Cyberlindnera</taxon>
    </lineage>
</organism>
<dbReference type="Proteomes" id="UP000038830">
    <property type="component" value="Unassembled WGS sequence"/>
</dbReference>
<dbReference type="Pfam" id="PF13672">
    <property type="entry name" value="PP2C_2"/>
    <property type="match status" value="1"/>
</dbReference>
<evidence type="ECO:0000313" key="4">
    <source>
        <dbReference type="Proteomes" id="UP000038830"/>
    </source>
</evidence>
<dbReference type="PANTHER" id="PTHR12320">
    <property type="entry name" value="PROTEIN PHOSPHATASE 2C"/>
    <property type="match status" value="1"/>
</dbReference>